<dbReference type="GO" id="GO:0008743">
    <property type="term" value="F:L-threonine 3-dehydrogenase activity"/>
    <property type="evidence" value="ECO:0007669"/>
    <property type="project" value="UniProtKB-EC"/>
</dbReference>
<dbReference type="PANTHER" id="PTHR43401">
    <property type="entry name" value="L-THREONINE 3-DEHYDROGENASE"/>
    <property type="match status" value="1"/>
</dbReference>
<evidence type="ECO:0000256" key="1">
    <source>
        <dbReference type="ARBA" id="ARBA00023002"/>
    </source>
</evidence>
<dbReference type="SUPFAM" id="SSF50129">
    <property type="entry name" value="GroES-like"/>
    <property type="match status" value="1"/>
</dbReference>
<proteinExistence type="predicted"/>
<evidence type="ECO:0000259" key="2">
    <source>
        <dbReference type="Pfam" id="PF00107"/>
    </source>
</evidence>
<dbReference type="InterPro" id="IPR013154">
    <property type="entry name" value="ADH-like_N"/>
</dbReference>
<name>A0A644YRY2_9ZZZZ</name>
<feature type="domain" description="Alcohol dehydrogenase-like C-terminal" evidence="2">
    <location>
        <begin position="168"/>
        <end position="292"/>
    </location>
</feature>
<gene>
    <name evidence="4" type="primary">tdh_12</name>
    <name evidence="4" type="ORF">SDC9_75365</name>
</gene>
<dbReference type="EMBL" id="VSSQ01005358">
    <property type="protein sequence ID" value="MPM28834.1"/>
    <property type="molecule type" value="Genomic_DNA"/>
</dbReference>
<protein>
    <submittedName>
        <fullName evidence="4">L-threonine 3-dehydrogenase</fullName>
        <ecNumber evidence="4">1.1.1.103</ecNumber>
    </submittedName>
</protein>
<dbReference type="SUPFAM" id="SSF51735">
    <property type="entry name" value="NAD(P)-binding Rossmann-fold domains"/>
    <property type="match status" value="1"/>
</dbReference>
<feature type="domain" description="Alcohol dehydrogenase-like N-terminal" evidence="3">
    <location>
        <begin position="24"/>
        <end position="130"/>
    </location>
</feature>
<dbReference type="Pfam" id="PF00107">
    <property type="entry name" value="ADH_zinc_N"/>
    <property type="match status" value="1"/>
</dbReference>
<dbReference type="Pfam" id="PF08240">
    <property type="entry name" value="ADH_N"/>
    <property type="match status" value="1"/>
</dbReference>
<dbReference type="InterPro" id="IPR011032">
    <property type="entry name" value="GroES-like_sf"/>
</dbReference>
<dbReference type="InterPro" id="IPR036291">
    <property type="entry name" value="NAD(P)-bd_dom_sf"/>
</dbReference>
<dbReference type="PANTHER" id="PTHR43401:SF2">
    <property type="entry name" value="L-THREONINE 3-DEHYDROGENASE"/>
    <property type="match status" value="1"/>
</dbReference>
<comment type="caution">
    <text evidence="4">The sequence shown here is derived from an EMBL/GenBank/DDBJ whole genome shotgun (WGS) entry which is preliminary data.</text>
</comment>
<evidence type="ECO:0000259" key="3">
    <source>
        <dbReference type="Pfam" id="PF08240"/>
    </source>
</evidence>
<evidence type="ECO:0000313" key="4">
    <source>
        <dbReference type="EMBL" id="MPM28834.1"/>
    </source>
</evidence>
<sequence length="332" mass="35891">MKAIVFTGPNGVETRDVPIPQAKEGWALIKVICSGICGTDVTIYLGAHPRAKAPLVMGHEFSGILQQDIPGIKKGSLVTVNPLLSCGTCEPCKTGNSHVCKTLKLLGIDCDGGMSEYAIAPIDKIVPVPEGVSEKLGAFIEPIAVAVHALRMAQYQAGDSALVFGAGAIGLATAITLRRFGASDITICEPNPVRLEFARSLGFHCILSGPELLETLMQETNGDGYDFVFDCAGHQSVADILPDVVKIRGKIEIIAGYKKPPAMNYQKGMFKEFSIQFTRVYTHKDFQIAAKLSAMEPLFERLVNYELPPEEAQKGFDLLTSPSDAIKVMFRF</sequence>
<dbReference type="InterPro" id="IPR050129">
    <property type="entry name" value="Zn_alcohol_dh"/>
</dbReference>
<accession>A0A644YRY2</accession>
<dbReference type="InterPro" id="IPR013149">
    <property type="entry name" value="ADH-like_C"/>
</dbReference>
<reference evidence="4" key="1">
    <citation type="submission" date="2019-08" db="EMBL/GenBank/DDBJ databases">
        <authorList>
            <person name="Kucharzyk K."/>
            <person name="Murdoch R.W."/>
            <person name="Higgins S."/>
            <person name="Loffler F."/>
        </authorList>
    </citation>
    <scope>NUCLEOTIDE SEQUENCE</scope>
</reference>
<dbReference type="Gene3D" id="3.90.180.10">
    <property type="entry name" value="Medium-chain alcohol dehydrogenases, catalytic domain"/>
    <property type="match status" value="1"/>
</dbReference>
<organism evidence="4">
    <name type="scientific">bioreactor metagenome</name>
    <dbReference type="NCBI Taxonomy" id="1076179"/>
    <lineage>
        <taxon>unclassified sequences</taxon>
        <taxon>metagenomes</taxon>
        <taxon>ecological metagenomes</taxon>
    </lineage>
</organism>
<dbReference type="AlphaFoldDB" id="A0A644YRY2"/>
<dbReference type="Gene3D" id="3.40.50.720">
    <property type="entry name" value="NAD(P)-binding Rossmann-like Domain"/>
    <property type="match status" value="1"/>
</dbReference>
<keyword evidence="1 4" id="KW-0560">Oxidoreductase</keyword>
<dbReference type="EC" id="1.1.1.103" evidence="4"/>